<evidence type="ECO:0000313" key="4">
    <source>
        <dbReference type="Proteomes" id="UP001222027"/>
    </source>
</evidence>
<accession>A0AAV8Q7W3</accession>
<evidence type="ECO:0000313" key="3">
    <source>
        <dbReference type="EMBL" id="KAJ8466408.1"/>
    </source>
</evidence>
<reference evidence="3 4" key="1">
    <citation type="submission" date="2022-12" db="EMBL/GenBank/DDBJ databases">
        <title>Chromosome-scale assembly of the Ensete ventricosum genome.</title>
        <authorList>
            <person name="Dussert Y."/>
            <person name="Stocks J."/>
            <person name="Wendawek A."/>
            <person name="Woldeyes F."/>
            <person name="Nichols R.A."/>
            <person name="Borrell J.S."/>
        </authorList>
    </citation>
    <scope>NUCLEOTIDE SEQUENCE [LARGE SCALE GENOMIC DNA]</scope>
    <source>
        <strain evidence="4">cv. Maze</strain>
        <strain evidence="3">MazeRef_0001</strain>
        <tissue evidence="3">Seeds</tissue>
    </source>
</reference>
<feature type="region of interest" description="Disordered" evidence="1">
    <location>
        <begin position="119"/>
        <end position="142"/>
    </location>
</feature>
<comment type="caution">
    <text evidence="3">The sequence shown here is derived from an EMBL/GenBank/DDBJ whole genome shotgun (WGS) entry which is preliminary data.</text>
</comment>
<dbReference type="EMBL" id="JAQQAF010000008">
    <property type="protein sequence ID" value="KAJ8466408.1"/>
    <property type="molecule type" value="Genomic_DNA"/>
</dbReference>
<dbReference type="EMBL" id="JAQQAF010000008">
    <property type="protein sequence ID" value="KAJ8466377.1"/>
    <property type="molecule type" value="Genomic_DNA"/>
</dbReference>
<gene>
    <name evidence="2" type="ORF">OPV22_028929</name>
    <name evidence="3" type="ORF">OPV22_028960</name>
</gene>
<keyword evidence="4" id="KW-1185">Reference proteome</keyword>
<name>A0AAV8Q7W3_ENSVE</name>
<sequence length="155" mass="17490">MEDFIPFDAHLRKFCCFGLVKLRKREQGSDCACCGMDKYGGNQGSKQMTGVPLAGIETEGRCDGFRRTHQLRWRGSTRGQGFHYPRPRALREKENESNKVVQELLGWERHSPADLSSALATTGQWQGRRSSHGHSSSQALLPPSRTNPFLLSFYC</sequence>
<proteinExistence type="predicted"/>
<dbReference type="AlphaFoldDB" id="A0AAV8Q7W3"/>
<dbReference type="Proteomes" id="UP001222027">
    <property type="component" value="Unassembled WGS sequence"/>
</dbReference>
<organism evidence="3 4">
    <name type="scientific">Ensete ventricosum</name>
    <name type="common">Abyssinian banana</name>
    <name type="synonym">Musa ensete</name>
    <dbReference type="NCBI Taxonomy" id="4639"/>
    <lineage>
        <taxon>Eukaryota</taxon>
        <taxon>Viridiplantae</taxon>
        <taxon>Streptophyta</taxon>
        <taxon>Embryophyta</taxon>
        <taxon>Tracheophyta</taxon>
        <taxon>Spermatophyta</taxon>
        <taxon>Magnoliopsida</taxon>
        <taxon>Liliopsida</taxon>
        <taxon>Zingiberales</taxon>
        <taxon>Musaceae</taxon>
        <taxon>Ensete</taxon>
    </lineage>
</organism>
<evidence type="ECO:0000313" key="2">
    <source>
        <dbReference type="EMBL" id="KAJ8466377.1"/>
    </source>
</evidence>
<protein>
    <submittedName>
        <fullName evidence="3">Uncharacterized protein</fullName>
    </submittedName>
</protein>
<evidence type="ECO:0000256" key="1">
    <source>
        <dbReference type="SAM" id="MobiDB-lite"/>
    </source>
</evidence>